<dbReference type="SUPFAM" id="SSF55729">
    <property type="entry name" value="Acyl-CoA N-acyltransferases (Nat)"/>
    <property type="match status" value="1"/>
</dbReference>
<name>A0ABZ3HCY6_9BACT</name>
<dbReference type="InterPro" id="IPR000182">
    <property type="entry name" value="GNAT_dom"/>
</dbReference>
<dbReference type="RefSeq" id="WP_345971571.1">
    <property type="nucleotide sequence ID" value="NZ_CP147920.1"/>
</dbReference>
<organism evidence="4 5">
    <name type="scientific">Sulfurimonas diazotrophicus</name>
    <dbReference type="NCBI Taxonomy" id="3131939"/>
    <lineage>
        <taxon>Bacteria</taxon>
        <taxon>Pseudomonadati</taxon>
        <taxon>Campylobacterota</taxon>
        <taxon>Epsilonproteobacteria</taxon>
        <taxon>Campylobacterales</taxon>
        <taxon>Sulfurimonadaceae</taxon>
        <taxon>Sulfurimonas</taxon>
    </lineage>
</organism>
<evidence type="ECO:0000313" key="5">
    <source>
        <dbReference type="Proteomes" id="UP001447842"/>
    </source>
</evidence>
<sequence length="162" mass="17861">MHIVPVTTPEQAALCASLAETIWREFYTPIIGAEQVEYMLRSFQSADAINAQMQNGYHYTLLYDGETAVGYCATVPEDDVLKVSKLYVLQTQRGKGGGRLMLEHCAAEAKAGGFKRLLLTVNRHNPSVAFYEHEGFTNAGPLVQGIGGGFVMDDYVMVRPVR</sequence>
<dbReference type="GO" id="GO:0016746">
    <property type="term" value="F:acyltransferase activity"/>
    <property type="evidence" value="ECO:0007669"/>
    <property type="project" value="UniProtKB-KW"/>
</dbReference>
<evidence type="ECO:0000256" key="2">
    <source>
        <dbReference type="ARBA" id="ARBA00023315"/>
    </source>
</evidence>
<keyword evidence="1 4" id="KW-0808">Transferase</keyword>
<keyword evidence="2 4" id="KW-0012">Acyltransferase</keyword>
<reference evidence="4 5" key="1">
    <citation type="submission" date="2024-03" db="EMBL/GenBank/DDBJ databases">
        <title>Sulfurimonas sp. HSL3-1.</title>
        <authorList>
            <person name="Wang S."/>
        </authorList>
    </citation>
    <scope>NUCLEOTIDE SEQUENCE [LARGE SCALE GENOMIC DNA]</scope>
    <source>
        <strain evidence="4 5">HSL3-1</strain>
    </source>
</reference>
<evidence type="ECO:0000313" key="4">
    <source>
        <dbReference type="EMBL" id="XAU16380.1"/>
    </source>
</evidence>
<dbReference type="PROSITE" id="PS51186">
    <property type="entry name" value="GNAT"/>
    <property type="match status" value="1"/>
</dbReference>
<protein>
    <submittedName>
        <fullName evidence="4">GNAT family N-acetyltransferase</fullName>
        <ecNumber evidence="4">2.3.1.-</ecNumber>
    </submittedName>
</protein>
<evidence type="ECO:0000259" key="3">
    <source>
        <dbReference type="PROSITE" id="PS51186"/>
    </source>
</evidence>
<dbReference type="EC" id="2.3.1.-" evidence="4"/>
<gene>
    <name evidence="4" type="ORF">WCY31_00500</name>
</gene>
<dbReference type="Pfam" id="PF13673">
    <property type="entry name" value="Acetyltransf_10"/>
    <property type="match status" value="1"/>
</dbReference>
<dbReference type="InterPro" id="IPR016181">
    <property type="entry name" value="Acyl_CoA_acyltransferase"/>
</dbReference>
<keyword evidence="5" id="KW-1185">Reference proteome</keyword>
<feature type="domain" description="N-acetyltransferase" evidence="3">
    <location>
        <begin position="1"/>
        <end position="162"/>
    </location>
</feature>
<dbReference type="Proteomes" id="UP001447842">
    <property type="component" value="Chromosome"/>
</dbReference>
<dbReference type="EMBL" id="CP147920">
    <property type="protein sequence ID" value="XAU16380.1"/>
    <property type="molecule type" value="Genomic_DNA"/>
</dbReference>
<proteinExistence type="predicted"/>
<dbReference type="InterPro" id="IPR050832">
    <property type="entry name" value="Bact_Acetyltransf"/>
</dbReference>
<accession>A0ABZ3HCY6</accession>
<evidence type="ECO:0000256" key="1">
    <source>
        <dbReference type="ARBA" id="ARBA00022679"/>
    </source>
</evidence>
<dbReference type="Gene3D" id="3.40.630.30">
    <property type="match status" value="1"/>
</dbReference>
<dbReference type="CDD" id="cd04301">
    <property type="entry name" value="NAT_SF"/>
    <property type="match status" value="1"/>
</dbReference>
<dbReference type="PANTHER" id="PTHR43877">
    <property type="entry name" value="AMINOALKYLPHOSPHONATE N-ACETYLTRANSFERASE-RELATED-RELATED"/>
    <property type="match status" value="1"/>
</dbReference>